<dbReference type="KEGG" id="pec:W5S_0385"/>
<reference evidence="1 3" key="1">
    <citation type="journal article" date="2012" name="J. Bacteriol.">
        <title>Genome sequence of Pectobacterium sp. strain SCC3193.</title>
        <authorList>
            <person name="Koskinen J.P."/>
            <person name="Laine P."/>
            <person name="Niemi O."/>
            <person name="Nykyri J."/>
            <person name="Harjunpaa H."/>
            <person name="Auvinen P."/>
            <person name="Paulin L."/>
            <person name="Pirhonen M."/>
            <person name="Palva T."/>
            <person name="Holm L."/>
        </authorList>
    </citation>
    <scope>NUCLEOTIDE SEQUENCE [LARGE SCALE GENOMIC DNA]</scope>
    <source>
        <strain evidence="1 3">SCC3193</strain>
    </source>
</reference>
<organism evidence="1 3">
    <name type="scientific">Pectobacterium parmentieri</name>
    <dbReference type="NCBI Taxonomy" id="1905730"/>
    <lineage>
        <taxon>Bacteria</taxon>
        <taxon>Pseudomonadati</taxon>
        <taxon>Pseudomonadota</taxon>
        <taxon>Gammaproteobacteria</taxon>
        <taxon>Enterobacterales</taxon>
        <taxon>Pectobacteriaceae</taxon>
        <taxon>Pectobacterium</taxon>
    </lineage>
</organism>
<reference evidence="1" key="2">
    <citation type="submission" date="2012-03" db="EMBL/GenBank/DDBJ databases">
        <authorList>
            <person name="Koskinen P."/>
            <person name="Laine P."/>
            <person name="Niemi O."/>
            <person name="Nykyri J."/>
            <person name="Harjunpaa H."/>
            <person name="Auvinen P."/>
            <person name="Paulin L."/>
            <person name="Pirhonen M."/>
            <person name="Palva T."/>
            <person name="Holm L."/>
        </authorList>
    </citation>
    <scope>NUCLEOTIDE SEQUENCE</scope>
    <source>
        <strain evidence="1">SCC3193</strain>
    </source>
</reference>
<reference evidence="2" key="4">
    <citation type="submission" date="2024-05" db="EMBL/GenBank/DDBJ databases">
        <title>Identification of Pectobacterium versatile causing blackleg of potato from New York State with a whole genome sequencing approach.</title>
        <authorList>
            <person name="Ma X."/>
            <person name="Swingle B."/>
        </authorList>
    </citation>
    <scope>NUCLEOTIDE SEQUENCE</scope>
    <source>
        <strain evidence="2">NY1588A</strain>
    </source>
</reference>
<dbReference type="AlphaFoldDB" id="A0A0H3I1Q5"/>
<dbReference type="HOGENOM" id="CLU_2767049_0_0_6"/>
<sequence length="71" mass="8310">MVHLTDAVKYWNQKGGYYGAKSKEVRAFMRDPKNYELEYFGHNRSQGASLPDRYRNPSDFIGPAEISKYFL</sequence>
<evidence type="ECO:0000313" key="1">
    <source>
        <dbReference type="EMBL" id="AFI88512.1"/>
    </source>
</evidence>
<protein>
    <submittedName>
        <fullName evidence="1">Uncharacterized protein</fullName>
    </submittedName>
</protein>
<dbReference type="STRING" id="1905730.W5S_0385"/>
<evidence type="ECO:0000313" key="3">
    <source>
        <dbReference type="Proteomes" id="UP000008044"/>
    </source>
</evidence>
<dbReference type="EMBL" id="CP003415">
    <property type="protein sequence ID" value="AFI88512.1"/>
    <property type="molecule type" value="Genomic_DNA"/>
</dbReference>
<proteinExistence type="predicted"/>
<evidence type="ECO:0000313" key="2">
    <source>
        <dbReference type="EMBL" id="MBI0555765.1"/>
    </source>
</evidence>
<dbReference type="Proteomes" id="UP000008044">
    <property type="component" value="Chromosome"/>
</dbReference>
<dbReference type="EMBL" id="WABS01000030">
    <property type="protein sequence ID" value="MBI0555765.1"/>
    <property type="molecule type" value="Genomic_DNA"/>
</dbReference>
<gene>
    <name evidence="1" type="ordered locus">W5S_0385</name>
    <name evidence="2" type="ORF">F6Q06_14905</name>
</gene>
<reference evidence="4" key="3">
    <citation type="submission" date="2023-07" db="EMBL/GenBank/DDBJ databases">
        <title>Identification of Pectobacterium versatile causing blackleg of potato from New York State with a whole genome sequencing approach.</title>
        <authorList>
            <person name="Ma X."/>
            <person name="Swingle B."/>
        </authorList>
    </citation>
    <scope>NUCLEOTIDE SEQUENCE [LARGE SCALE GENOMIC DNA]</scope>
    <source>
        <strain evidence="4">NY1588A</strain>
    </source>
</reference>
<dbReference type="Proteomes" id="UP001194579">
    <property type="component" value="Unassembled WGS sequence"/>
</dbReference>
<keyword evidence="4" id="KW-1185">Reference proteome</keyword>
<dbReference type="eggNOG" id="ENOG5030HTV">
    <property type="taxonomic scope" value="Bacteria"/>
</dbReference>
<accession>A0A0H3I1Q5</accession>
<dbReference type="RefSeq" id="WP_014698560.1">
    <property type="nucleotide sequence ID" value="NZ_CP026980.1"/>
</dbReference>
<name>A0A0H3I1Q5_PECPM</name>
<evidence type="ECO:0000313" key="4">
    <source>
        <dbReference type="Proteomes" id="UP001194579"/>
    </source>
</evidence>